<proteinExistence type="predicted"/>
<dbReference type="Proteomes" id="UP000241769">
    <property type="component" value="Unassembled WGS sequence"/>
</dbReference>
<evidence type="ECO:0000313" key="1">
    <source>
        <dbReference type="EMBL" id="PRP81503.1"/>
    </source>
</evidence>
<dbReference type="AlphaFoldDB" id="A0A2P6NC42"/>
<sequence>MAEFRRKARYFASTAWSNYSAGAYSLGIKGSEDNEVRAHVAGSAYQSERSIHEKDTTHCDHHELDHVVSKTVQAEDEMGRSNTFSCHQVLKMGTNKRMNTAFDALRRHKRRTMDIYRDHHEFPRSDVGFSFSPVEKIIFEAERNVHTESIRQD</sequence>
<dbReference type="InParanoid" id="A0A2P6NC42"/>
<organism evidence="1 2">
    <name type="scientific">Planoprotostelium fungivorum</name>
    <dbReference type="NCBI Taxonomy" id="1890364"/>
    <lineage>
        <taxon>Eukaryota</taxon>
        <taxon>Amoebozoa</taxon>
        <taxon>Evosea</taxon>
        <taxon>Variosea</taxon>
        <taxon>Cavosteliida</taxon>
        <taxon>Cavosteliaceae</taxon>
        <taxon>Planoprotostelium</taxon>
    </lineage>
</organism>
<evidence type="ECO:0000313" key="2">
    <source>
        <dbReference type="Proteomes" id="UP000241769"/>
    </source>
</evidence>
<accession>A0A2P6NC42</accession>
<comment type="caution">
    <text evidence="1">The sequence shown here is derived from an EMBL/GenBank/DDBJ whole genome shotgun (WGS) entry which is preliminary data.</text>
</comment>
<gene>
    <name evidence="1" type="ORF">PROFUN_10943</name>
</gene>
<reference evidence="1 2" key="1">
    <citation type="journal article" date="2018" name="Genome Biol. Evol.">
        <title>Multiple Roots of Fruiting Body Formation in Amoebozoa.</title>
        <authorList>
            <person name="Hillmann F."/>
            <person name="Forbes G."/>
            <person name="Novohradska S."/>
            <person name="Ferling I."/>
            <person name="Riege K."/>
            <person name="Groth M."/>
            <person name="Westermann M."/>
            <person name="Marz M."/>
            <person name="Spaller T."/>
            <person name="Winckler T."/>
            <person name="Schaap P."/>
            <person name="Glockner G."/>
        </authorList>
    </citation>
    <scope>NUCLEOTIDE SEQUENCE [LARGE SCALE GENOMIC DNA]</scope>
    <source>
        <strain evidence="1 2">Jena</strain>
    </source>
</reference>
<name>A0A2P6NC42_9EUKA</name>
<keyword evidence="2" id="KW-1185">Reference proteome</keyword>
<dbReference type="EMBL" id="MDYQ01000123">
    <property type="protein sequence ID" value="PRP81503.1"/>
    <property type="molecule type" value="Genomic_DNA"/>
</dbReference>
<protein>
    <submittedName>
        <fullName evidence="1">Uncharacterized protein</fullName>
    </submittedName>
</protein>